<dbReference type="EMBL" id="LJOY01000029">
    <property type="protein sequence ID" value="OBQ25450.1"/>
    <property type="molecule type" value="Genomic_DNA"/>
</dbReference>
<dbReference type="Proteomes" id="UP000092382">
    <property type="component" value="Unassembled WGS sequence"/>
</dbReference>
<gene>
    <name evidence="1" type="ORF">AN481_10260</name>
</gene>
<evidence type="ECO:0000313" key="1">
    <source>
        <dbReference type="EMBL" id="OBQ25450.1"/>
    </source>
</evidence>
<accession>A0A1B7VX08</accession>
<comment type="caution">
    <text evidence="1">The sequence shown here is derived from an EMBL/GenBank/DDBJ whole genome shotgun (WGS) entry which is preliminary data.</text>
</comment>
<organism evidence="1 2">
    <name type="scientific">Aphanizomenon flos-aquae LD13</name>
    <dbReference type="NCBI Taxonomy" id="1710894"/>
    <lineage>
        <taxon>Bacteria</taxon>
        <taxon>Bacillati</taxon>
        <taxon>Cyanobacteriota</taxon>
        <taxon>Cyanophyceae</taxon>
        <taxon>Nostocales</taxon>
        <taxon>Aphanizomenonaceae</taxon>
        <taxon>Aphanizomenon</taxon>
    </lineage>
</organism>
<dbReference type="PATRIC" id="fig|1710894.3.peg.4120"/>
<proteinExistence type="predicted"/>
<sequence length="87" mass="9945">MPSSLETNQSCFEPGIELLFEPVGDLTAIAGYAASWQILTSETEDNNKLLPLVTKILNNRQMQIELGTRVYQLMQEDLYRQKERRVG</sequence>
<reference evidence="1 2" key="1">
    <citation type="submission" date="2015-09" db="EMBL/GenBank/DDBJ databases">
        <title>Whole genome shotgun sequence assembly of Aphanizomenon flos-aquae UKL13.</title>
        <authorList>
            <person name="Driscoll C."/>
        </authorList>
    </citation>
    <scope>NUCLEOTIDE SEQUENCE [LARGE SCALE GENOMIC DNA]</scope>
    <source>
        <strain evidence="1">MDT13</strain>
    </source>
</reference>
<protein>
    <submittedName>
        <fullName evidence="1">Uncharacterized protein</fullName>
    </submittedName>
</protein>
<name>A0A1B7VX08_APHFL</name>
<dbReference type="AlphaFoldDB" id="A0A1B7VX08"/>
<evidence type="ECO:0000313" key="2">
    <source>
        <dbReference type="Proteomes" id="UP000092382"/>
    </source>
</evidence>